<evidence type="ECO:0000313" key="2">
    <source>
        <dbReference type="EMBL" id="KAI0297843.1"/>
    </source>
</evidence>
<name>A0AAD4M1J9_9AGAM</name>
<dbReference type="Proteomes" id="UP001203297">
    <property type="component" value="Unassembled WGS sequence"/>
</dbReference>
<dbReference type="PANTHER" id="PTHR42877:SF7">
    <property type="entry name" value="FLAVIN-BINDING MONOOXYGENASE-RELATED"/>
    <property type="match status" value="1"/>
</dbReference>
<gene>
    <name evidence="2" type="ORF">B0F90DRAFT_1819053</name>
</gene>
<evidence type="ECO:0000256" key="1">
    <source>
        <dbReference type="ARBA" id="ARBA00010139"/>
    </source>
</evidence>
<evidence type="ECO:0008006" key="4">
    <source>
        <dbReference type="Google" id="ProtNLM"/>
    </source>
</evidence>
<reference evidence="2" key="1">
    <citation type="journal article" date="2022" name="New Phytol.">
        <title>Evolutionary transition to the ectomycorrhizal habit in the genomes of a hyperdiverse lineage of mushroom-forming fungi.</title>
        <authorList>
            <person name="Looney B."/>
            <person name="Miyauchi S."/>
            <person name="Morin E."/>
            <person name="Drula E."/>
            <person name="Courty P.E."/>
            <person name="Kohler A."/>
            <person name="Kuo A."/>
            <person name="LaButti K."/>
            <person name="Pangilinan J."/>
            <person name="Lipzen A."/>
            <person name="Riley R."/>
            <person name="Andreopoulos W."/>
            <person name="He G."/>
            <person name="Johnson J."/>
            <person name="Nolan M."/>
            <person name="Tritt A."/>
            <person name="Barry K.W."/>
            <person name="Grigoriev I.V."/>
            <person name="Nagy L.G."/>
            <person name="Hibbett D."/>
            <person name="Henrissat B."/>
            <person name="Matheny P.B."/>
            <person name="Labbe J."/>
            <person name="Martin F.M."/>
        </authorList>
    </citation>
    <scope>NUCLEOTIDE SEQUENCE</scope>
    <source>
        <strain evidence="2">BPL690</strain>
    </source>
</reference>
<dbReference type="InterPro" id="IPR051209">
    <property type="entry name" value="FAD-bind_Monooxygenase_sf"/>
</dbReference>
<proteinExistence type="inferred from homology"/>
<evidence type="ECO:0000313" key="3">
    <source>
        <dbReference type="Proteomes" id="UP001203297"/>
    </source>
</evidence>
<dbReference type="InterPro" id="IPR036188">
    <property type="entry name" value="FAD/NAD-bd_sf"/>
</dbReference>
<dbReference type="EMBL" id="WTXG01000033">
    <property type="protein sequence ID" value="KAI0297843.1"/>
    <property type="molecule type" value="Genomic_DNA"/>
</dbReference>
<organism evidence="2 3">
    <name type="scientific">Multifurca ochricompacta</name>
    <dbReference type="NCBI Taxonomy" id="376703"/>
    <lineage>
        <taxon>Eukaryota</taxon>
        <taxon>Fungi</taxon>
        <taxon>Dikarya</taxon>
        <taxon>Basidiomycota</taxon>
        <taxon>Agaricomycotina</taxon>
        <taxon>Agaricomycetes</taxon>
        <taxon>Russulales</taxon>
        <taxon>Russulaceae</taxon>
        <taxon>Multifurca</taxon>
    </lineage>
</organism>
<dbReference type="PANTHER" id="PTHR42877">
    <property type="entry name" value="L-ORNITHINE N(5)-MONOOXYGENASE-RELATED"/>
    <property type="match status" value="1"/>
</dbReference>
<accession>A0AAD4M1J9</accession>
<dbReference type="Gene3D" id="3.50.50.60">
    <property type="entry name" value="FAD/NAD(P)-binding domain"/>
    <property type="match status" value="2"/>
</dbReference>
<dbReference type="AlphaFoldDB" id="A0AAD4M1J9"/>
<protein>
    <recommendedName>
        <fullName evidence="4">FAD/NAD(P)-binding domain-containing protein</fullName>
    </recommendedName>
</protein>
<dbReference type="SUPFAM" id="SSF51905">
    <property type="entry name" value="FAD/NAD(P)-binding domain"/>
    <property type="match status" value="1"/>
</dbReference>
<comment type="caution">
    <text evidence="2">The sequence shown here is derived from an EMBL/GenBank/DDBJ whole genome shotgun (WGS) entry which is preliminary data.</text>
</comment>
<keyword evidence="3" id="KW-1185">Reference proteome</keyword>
<comment type="similarity">
    <text evidence="1">Belongs to the FAD-binding monooxygenase family.</text>
</comment>
<sequence length="442" mass="49779">MASSQMHENTRSHFENFQLGHFAIGEYHPIEVVCIGARFYGILVAIHFAWKVPNIELTIYEKERGISGTWFVNRYPLRVIFPSIFSLQFNTSLSSLALKSDIFIRASIQYQYSFETNNYQTDALLRVVDWSGFYAFGPEILAYLNRVVEKYKLMRHIKLRHELTQASWDEATGKWHLRIRRDGDGDAEIEDMTAQWDVTEDGGWEEGVKDWGDKAAVSLEMCVTGSGSSGIQLVTALRSLIKSIANYTLSKKWIGEPFSLRTMLEPAGRDPGSDDYSEAFWDEKYYKEFRHKIEADLNFAQTTIRGSDLQKLVGELFKREMKRRLAARPELIEKIVSQFAVCCRCLTPGPGYLEAQCTENGIELEDGSAEHIDVLVCATGINVSYRFPFTVLGRDGLALNAHWAAIGGVEAYLSIAVDGFSNLFVGGGPNLAVNSGCVTCYI</sequence>